<dbReference type="AlphaFoldDB" id="A0A0C3G9A8"/>
<feature type="region of interest" description="Disordered" evidence="1">
    <location>
        <begin position="1"/>
        <end position="119"/>
    </location>
</feature>
<dbReference type="EMBL" id="KN832977">
    <property type="protein sequence ID" value="KIM88334.1"/>
    <property type="molecule type" value="Genomic_DNA"/>
</dbReference>
<feature type="compositionally biased region" description="Acidic residues" evidence="1">
    <location>
        <begin position="1"/>
        <end position="29"/>
    </location>
</feature>
<protein>
    <submittedName>
        <fullName evidence="2">Uncharacterized protein</fullName>
    </submittedName>
</protein>
<evidence type="ECO:0000256" key="1">
    <source>
        <dbReference type="SAM" id="MobiDB-lite"/>
    </source>
</evidence>
<reference evidence="3" key="2">
    <citation type="submission" date="2015-01" db="EMBL/GenBank/DDBJ databases">
        <title>Evolutionary Origins and Diversification of the Mycorrhizal Mutualists.</title>
        <authorList>
            <consortium name="DOE Joint Genome Institute"/>
            <consortium name="Mycorrhizal Genomics Consortium"/>
            <person name="Kohler A."/>
            <person name="Kuo A."/>
            <person name="Nagy L.G."/>
            <person name="Floudas D."/>
            <person name="Copeland A."/>
            <person name="Barry K.W."/>
            <person name="Cichocki N."/>
            <person name="Veneault-Fourrey C."/>
            <person name="LaButti K."/>
            <person name="Lindquist E.A."/>
            <person name="Lipzen A."/>
            <person name="Lundell T."/>
            <person name="Morin E."/>
            <person name="Murat C."/>
            <person name="Riley R."/>
            <person name="Ohm R."/>
            <person name="Sun H."/>
            <person name="Tunlid A."/>
            <person name="Henrissat B."/>
            <person name="Grigoriev I.V."/>
            <person name="Hibbett D.S."/>
            <person name="Martin F."/>
        </authorList>
    </citation>
    <scope>NUCLEOTIDE SEQUENCE [LARGE SCALE GENOMIC DNA]</scope>
    <source>
        <strain evidence="3">F 1598</strain>
    </source>
</reference>
<organism evidence="2 3">
    <name type="scientific">Piloderma croceum (strain F 1598)</name>
    <dbReference type="NCBI Taxonomy" id="765440"/>
    <lineage>
        <taxon>Eukaryota</taxon>
        <taxon>Fungi</taxon>
        <taxon>Dikarya</taxon>
        <taxon>Basidiomycota</taxon>
        <taxon>Agaricomycotina</taxon>
        <taxon>Agaricomycetes</taxon>
        <taxon>Agaricomycetidae</taxon>
        <taxon>Atheliales</taxon>
        <taxon>Atheliaceae</taxon>
        <taxon>Piloderma</taxon>
    </lineage>
</organism>
<gene>
    <name evidence="2" type="ORF">PILCRDRAFT_3347</name>
</gene>
<name>A0A0C3G9A8_PILCF</name>
<feature type="compositionally biased region" description="Polar residues" evidence="1">
    <location>
        <begin position="89"/>
        <end position="115"/>
    </location>
</feature>
<dbReference type="HOGENOM" id="CLU_1644355_0_0_1"/>
<dbReference type="Proteomes" id="UP000054166">
    <property type="component" value="Unassembled WGS sequence"/>
</dbReference>
<sequence>MDEDEGTSDEDGASEDGTGDEEEEEDEMEAGVGHDTRSIKSFESMMSGSAKERKEAHARKSLSDRLAHMPGLSRVSQSGAHKGSPPASIRSSSLVPPASTNRFDTPSSSRPQSPVSLRLAPPNRRFVECHEDDLKVSEVPELLREYKRLVEGVRAIGGFDE</sequence>
<accession>A0A0C3G9A8</accession>
<dbReference type="OrthoDB" id="10264848at2759"/>
<proteinExistence type="predicted"/>
<keyword evidence="3" id="KW-1185">Reference proteome</keyword>
<dbReference type="InParanoid" id="A0A0C3G9A8"/>
<evidence type="ECO:0000313" key="3">
    <source>
        <dbReference type="Proteomes" id="UP000054166"/>
    </source>
</evidence>
<evidence type="ECO:0000313" key="2">
    <source>
        <dbReference type="EMBL" id="KIM88334.1"/>
    </source>
</evidence>
<reference evidence="2 3" key="1">
    <citation type="submission" date="2014-04" db="EMBL/GenBank/DDBJ databases">
        <authorList>
            <consortium name="DOE Joint Genome Institute"/>
            <person name="Kuo A."/>
            <person name="Tarkka M."/>
            <person name="Buscot F."/>
            <person name="Kohler A."/>
            <person name="Nagy L.G."/>
            <person name="Floudas D."/>
            <person name="Copeland A."/>
            <person name="Barry K.W."/>
            <person name="Cichocki N."/>
            <person name="Veneault-Fourrey C."/>
            <person name="LaButti K."/>
            <person name="Lindquist E.A."/>
            <person name="Lipzen A."/>
            <person name="Lundell T."/>
            <person name="Morin E."/>
            <person name="Murat C."/>
            <person name="Sun H."/>
            <person name="Tunlid A."/>
            <person name="Henrissat B."/>
            <person name="Grigoriev I.V."/>
            <person name="Hibbett D.S."/>
            <person name="Martin F."/>
            <person name="Nordberg H.P."/>
            <person name="Cantor M.N."/>
            <person name="Hua S.X."/>
        </authorList>
    </citation>
    <scope>NUCLEOTIDE SEQUENCE [LARGE SCALE GENOMIC DNA]</scope>
    <source>
        <strain evidence="2 3">F 1598</strain>
    </source>
</reference>